<dbReference type="InParanoid" id="A0A7N2R3U2"/>
<reference evidence="5 6" key="1">
    <citation type="journal article" date="2016" name="G3 (Bethesda)">
        <title>First Draft Assembly and Annotation of the Genome of a California Endemic Oak Quercus lobata Nee (Fagaceae).</title>
        <authorList>
            <person name="Sork V.L."/>
            <person name="Fitz-Gibbon S.T."/>
            <person name="Puiu D."/>
            <person name="Crepeau M."/>
            <person name="Gugger P.F."/>
            <person name="Sherman R."/>
            <person name="Stevens K."/>
            <person name="Langley C.H."/>
            <person name="Pellegrini M."/>
            <person name="Salzberg S.L."/>
        </authorList>
    </citation>
    <scope>NUCLEOTIDE SEQUENCE [LARGE SCALE GENOMIC DNA]</scope>
    <source>
        <strain evidence="5 6">cv. SW786</strain>
    </source>
</reference>
<dbReference type="InterPro" id="IPR016897">
    <property type="entry name" value="SKP1"/>
</dbReference>
<dbReference type="EMBL" id="LRBV02000004">
    <property type="status" value="NOT_ANNOTATED_CDS"/>
    <property type="molecule type" value="Genomic_DNA"/>
</dbReference>
<dbReference type="PANTHER" id="PTHR11165">
    <property type="entry name" value="SKP1"/>
    <property type="match status" value="1"/>
</dbReference>
<dbReference type="Gramene" id="QL04p087124:mrna">
    <property type="protein sequence ID" value="QL04p087124:mrna"/>
    <property type="gene ID" value="QL04p087124"/>
</dbReference>
<dbReference type="GO" id="GO:0006511">
    <property type="term" value="P:ubiquitin-dependent protein catabolic process"/>
    <property type="evidence" value="ECO:0007669"/>
    <property type="project" value="InterPro"/>
</dbReference>
<reference evidence="5" key="2">
    <citation type="submission" date="2021-01" db="UniProtKB">
        <authorList>
            <consortium name="EnsemblPlants"/>
        </authorList>
    </citation>
    <scope>IDENTIFICATION</scope>
</reference>
<dbReference type="UniPathway" id="UPA00143"/>
<name>A0A7N2R3U2_QUELO</name>
<comment type="similarity">
    <text evidence="2">Belongs to the SKP1 family.</text>
</comment>
<keyword evidence="6" id="KW-1185">Reference proteome</keyword>
<dbReference type="InterPro" id="IPR001232">
    <property type="entry name" value="SKP1-like"/>
</dbReference>
<dbReference type="GO" id="GO:0016567">
    <property type="term" value="P:protein ubiquitination"/>
    <property type="evidence" value="ECO:0007669"/>
    <property type="project" value="UniProtKB-UniPathway"/>
</dbReference>
<comment type="pathway">
    <text evidence="1">Protein modification; protein ubiquitination.</text>
</comment>
<sequence>MVTFKTLDDKLVKVEVELVEIFCVVKDFFNGDFGDLELENTVFPLPNVSSYILNHIVYVCKLSLAVISKYEAVEKERQEFETNFFGQLSDKTIVDLVKAADYLEIEEVLDFVMPSVRKRFRLGDDKGVEFVYTAEAEAILLRRAASARKPTMATNGGSSDPKPTKVATFITSDGELVKVPVAIATMFGIVKAFVDGELDDPELENTVWPLPNVSSYVLDIVVYACKKLLELRSKYDAVEKERQEFDVEFFGQQSDETIVGLLGD</sequence>
<feature type="domain" description="SKP1 component POZ" evidence="4">
    <location>
        <begin position="167"/>
        <end position="227"/>
    </location>
</feature>
<evidence type="ECO:0000259" key="4">
    <source>
        <dbReference type="Pfam" id="PF03931"/>
    </source>
</evidence>
<dbReference type="EnsemblPlants" id="QL04p087124:mrna">
    <property type="protein sequence ID" value="QL04p087124:mrna"/>
    <property type="gene ID" value="QL04p087124"/>
</dbReference>
<evidence type="ECO:0000256" key="1">
    <source>
        <dbReference type="ARBA" id="ARBA00004906"/>
    </source>
</evidence>
<proteinExistence type="inferred from homology"/>
<evidence type="ECO:0000313" key="6">
    <source>
        <dbReference type="Proteomes" id="UP000594261"/>
    </source>
</evidence>
<dbReference type="Proteomes" id="UP000594261">
    <property type="component" value="Chromosome 4"/>
</dbReference>
<dbReference type="Pfam" id="PF03931">
    <property type="entry name" value="Skp1_POZ"/>
    <property type="match status" value="1"/>
</dbReference>
<dbReference type="SMART" id="SM00512">
    <property type="entry name" value="Skp1"/>
    <property type="match status" value="1"/>
</dbReference>
<evidence type="ECO:0000256" key="3">
    <source>
        <dbReference type="ARBA" id="ARBA00022786"/>
    </source>
</evidence>
<dbReference type="GO" id="GO:0009867">
    <property type="term" value="P:jasmonic acid mediated signaling pathway"/>
    <property type="evidence" value="ECO:0007669"/>
    <property type="project" value="UniProtKB-ARBA"/>
</dbReference>
<evidence type="ECO:0000313" key="5">
    <source>
        <dbReference type="EnsemblPlants" id="QL04p087124:mrna"/>
    </source>
</evidence>
<evidence type="ECO:0000256" key="2">
    <source>
        <dbReference type="ARBA" id="ARBA00009993"/>
    </source>
</evidence>
<dbReference type="InterPro" id="IPR016073">
    <property type="entry name" value="Skp1_comp_POZ"/>
</dbReference>
<dbReference type="Gene3D" id="3.30.710.10">
    <property type="entry name" value="Potassium Channel Kv1.1, Chain A"/>
    <property type="match status" value="2"/>
</dbReference>
<organism evidence="5 6">
    <name type="scientific">Quercus lobata</name>
    <name type="common">Valley oak</name>
    <dbReference type="NCBI Taxonomy" id="97700"/>
    <lineage>
        <taxon>Eukaryota</taxon>
        <taxon>Viridiplantae</taxon>
        <taxon>Streptophyta</taxon>
        <taxon>Embryophyta</taxon>
        <taxon>Tracheophyta</taxon>
        <taxon>Spermatophyta</taxon>
        <taxon>Magnoliopsida</taxon>
        <taxon>eudicotyledons</taxon>
        <taxon>Gunneridae</taxon>
        <taxon>Pentapetalae</taxon>
        <taxon>rosids</taxon>
        <taxon>fabids</taxon>
        <taxon>Fagales</taxon>
        <taxon>Fagaceae</taxon>
        <taxon>Quercus</taxon>
    </lineage>
</organism>
<keyword evidence="3" id="KW-0833">Ubl conjugation pathway</keyword>
<dbReference type="InterPro" id="IPR011333">
    <property type="entry name" value="SKP1/BTB/POZ_sf"/>
</dbReference>
<accession>A0A7N2R3U2</accession>
<dbReference type="SUPFAM" id="SSF54695">
    <property type="entry name" value="POZ domain"/>
    <property type="match status" value="2"/>
</dbReference>
<protein>
    <recommendedName>
        <fullName evidence="4">SKP1 component POZ domain-containing protein</fullName>
    </recommendedName>
</protein>
<dbReference type="AlphaFoldDB" id="A0A7N2R3U2"/>